<keyword evidence="4" id="KW-1185">Reference proteome</keyword>
<dbReference type="InterPro" id="IPR053287">
    <property type="entry name" value="PP2C-like_domain"/>
</dbReference>
<feature type="compositionally biased region" description="Low complexity" evidence="1">
    <location>
        <begin position="206"/>
        <end position="235"/>
    </location>
</feature>
<organism evidence="3 4">
    <name type="scientific">Dictyostelium firmibasis</name>
    <dbReference type="NCBI Taxonomy" id="79012"/>
    <lineage>
        <taxon>Eukaryota</taxon>
        <taxon>Amoebozoa</taxon>
        <taxon>Evosea</taxon>
        <taxon>Eumycetozoa</taxon>
        <taxon>Dictyostelia</taxon>
        <taxon>Dictyosteliales</taxon>
        <taxon>Dictyosteliaceae</taxon>
        <taxon>Dictyostelium</taxon>
    </lineage>
</organism>
<dbReference type="PANTHER" id="PTHR21586">
    <property type="entry name" value="TIPA"/>
    <property type="match status" value="1"/>
</dbReference>
<feature type="compositionally biased region" description="Polar residues" evidence="1">
    <location>
        <begin position="151"/>
        <end position="163"/>
    </location>
</feature>
<comment type="caution">
    <text evidence="3">The sequence shown here is derived from an EMBL/GenBank/DDBJ whole genome shotgun (WGS) entry which is preliminary data.</text>
</comment>
<feature type="region of interest" description="Disordered" evidence="1">
    <location>
        <begin position="689"/>
        <end position="754"/>
    </location>
</feature>
<feature type="compositionally biased region" description="Basic and acidic residues" evidence="1">
    <location>
        <begin position="171"/>
        <end position="201"/>
    </location>
</feature>
<dbReference type="EMBL" id="JAVFKY010000004">
    <property type="protein sequence ID" value="KAK5577551.1"/>
    <property type="molecule type" value="Genomic_DNA"/>
</dbReference>
<dbReference type="InterPro" id="IPR001932">
    <property type="entry name" value="PPM-type_phosphatase-like_dom"/>
</dbReference>
<dbReference type="SUPFAM" id="SSF81606">
    <property type="entry name" value="PP2C-like"/>
    <property type="match status" value="1"/>
</dbReference>
<feature type="compositionally biased region" description="Low complexity" evidence="1">
    <location>
        <begin position="732"/>
        <end position="754"/>
    </location>
</feature>
<feature type="domain" description="PPM-type phosphatase" evidence="2">
    <location>
        <begin position="323"/>
        <end position="600"/>
    </location>
</feature>
<dbReference type="PANTHER" id="PTHR21586:SF1">
    <property type="entry name" value="PROTEIN PHOSPHATASE 2C-RELATED PROTEIN"/>
    <property type="match status" value="1"/>
</dbReference>
<dbReference type="InterPro" id="IPR036457">
    <property type="entry name" value="PPM-type-like_dom_sf"/>
</dbReference>
<accession>A0AAN7YSR6</accession>
<dbReference type="Proteomes" id="UP001344447">
    <property type="component" value="Unassembled WGS sequence"/>
</dbReference>
<dbReference type="Gene3D" id="3.60.40.10">
    <property type="entry name" value="PPM-type phosphatase domain"/>
    <property type="match status" value="1"/>
</dbReference>
<evidence type="ECO:0000256" key="1">
    <source>
        <dbReference type="SAM" id="MobiDB-lite"/>
    </source>
</evidence>
<dbReference type="AlphaFoldDB" id="A0AAN7YSR6"/>
<feature type="compositionally biased region" description="Basic and acidic residues" evidence="1">
    <location>
        <begin position="26"/>
        <end position="36"/>
    </location>
</feature>
<feature type="region of interest" description="Disordered" evidence="1">
    <location>
        <begin position="26"/>
        <end position="245"/>
    </location>
</feature>
<evidence type="ECO:0000313" key="4">
    <source>
        <dbReference type="Proteomes" id="UP001344447"/>
    </source>
</evidence>
<protein>
    <recommendedName>
        <fullName evidence="2">PPM-type phosphatase domain-containing protein</fullName>
    </recommendedName>
</protein>
<dbReference type="SMART" id="SM00332">
    <property type="entry name" value="PP2Cc"/>
    <property type="match status" value="1"/>
</dbReference>
<reference evidence="3 4" key="1">
    <citation type="submission" date="2023-11" db="EMBL/GenBank/DDBJ databases">
        <title>Dfirmibasis_genome.</title>
        <authorList>
            <person name="Edelbroek B."/>
            <person name="Kjellin J."/>
            <person name="Jerlstrom-Hultqvist J."/>
            <person name="Soderbom F."/>
        </authorList>
    </citation>
    <scope>NUCLEOTIDE SEQUENCE [LARGE SCALE GENOMIC DNA]</scope>
    <source>
        <strain evidence="3 4">TNS-C-14</strain>
    </source>
</reference>
<evidence type="ECO:0000313" key="3">
    <source>
        <dbReference type="EMBL" id="KAK5577551.1"/>
    </source>
</evidence>
<evidence type="ECO:0000259" key="2">
    <source>
        <dbReference type="SMART" id="SM00332"/>
    </source>
</evidence>
<gene>
    <name evidence="3" type="ORF">RB653_002494</name>
</gene>
<feature type="compositionally biased region" description="Polar residues" evidence="1">
    <location>
        <begin position="689"/>
        <end position="731"/>
    </location>
</feature>
<name>A0AAN7YSR6_9MYCE</name>
<sequence length="754" mass="81312">MNENLPIEKKYQSLLEENQKLKNEINELKQKYEPKSNRYSTSSPIAISSTSSNNIAATATTSSSSSTLNGNSTTTTTITSVYQTSSSSPASSPTSSNPTISPSPTSSSSSSIGLASSPSSSSIALATSPINISSSPSSPISHQPISVSHSNSSSEDLIASANNSKHHSKKDRSNSNEKDKDSKVKDHTDSNSKGGDKEKRKTGMGKKLFSKLLDPSKKSSGSSLNLLGGNSNGSGSKKESSSSSIINHQELINGTGNEADFLYQEKGLSRPYKNLPKLEVIPVSGDRNTKISHISGPDYQSGTVPVTSIGSPMIKYPSSFTERLYCISTSTYPFLPNTTERAGDPIADRYTCAVYNNRLITCLADGCNWGQKPKEAAQNASTAFIDYVISKNDEMTNVKEVGKILFNAFECAHKSIMLGKDEFWEAGTTTLLGGVLLEINKGSDKWSPQWEFVCASVGDCKAYLLSQGEITDITEDNRNNLDAKDCGGRLGPHLEQGKPDLRNLNIFCASVYDEDIIMIVSDGVHDNLDPKHLGKTPNDMSKEFNLNGEKWTDVDFSKAQSAKNAFTASLLETLVADSTDPSEISNRVLEHCWNTTVASRFFMENNAGKRLPEDYSRYPGKMDHTSIICFKAGSFGQKGCTSPTTVIGTPSIVIDPHSNTISGEPFQHINIPSSQNINNKTDWIKVSPSTNKYNTPLKKTSSETNVFPSQSSTIGRVSISATSNPDLSTLKVSDGSDSGDSNVVNSSDSSPRYK</sequence>
<feature type="compositionally biased region" description="Low complexity" evidence="1">
    <location>
        <begin position="40"/>
        <end position="150"/>
    </location>
</feature>
<proteinExistence type="predicted"/>